<reference evidence="5 6" key="1">
    <citation type="submission" date="2019-11" db="EMBL/GenBank/DDBJ databases">
        <title>Comparative genomics of hydrocarbon-degrading Desulfosarcina strains.</title>
        <authorList>
            <person name="Watanabe M."/>
            <person name="Kojima H."/>
            <person name="Fukui M."/>
        </authorList>
    </citation>
    <scope>NUCLEOTIDE SEQUENCE [LARGE SCALE GENOMIC DNA]</scope>
    <source>
        <strain evidence="5 6">28bB2T</strain>
    </source>
</reference>
<keyword evidence="2" id="KW-0408">Iron</keyword>
<gene>
    <name evidence="5" type="ORF">DSCO28_47620</name>
</gene>
<dbReference type="PANTHER" id="PTHR31332:SF0">
    <property type="entry name" value="7-HYDROXYMETHYL CHLOROPHYLL A REDUCTASE, CHLOROPLASTIC"/>
    <property type="match status" value="1"/>
</dbReference>
<dbReference type="Pfam" id="PF04432">
    <property type="entry name" value="FrhB_FdhB_C"/>
    <property type="match status" value="1"/>
</dbReference>
<dbReference type="PROSITE" id="PS00198">
    <property type="entry name" value="4FE4S_FER_1"/>
    <property type="match status" value="1"/>
</dbReference>
<dbReference type="InterPro" id="IPR045220">
    <property type="entry name" value="FRHB/FDHB/HCAR-like"/>
</dbReference>
<dbReference type="Proteomes" id="UP000425960">
    <property type="component" value="Chromosome"/>
</dbReference>
<feature type="domain" description="4Fe-4S ferredoxin-type" evidence="4">
    <location>
        <begin position="13"/>
        <end position="34"/>
    </location>
</feature>
<evidence type="ECO:0000313" key="5">
    <source>
        <dbReference type="EMBL" id="BBO84196.1"/>
    </source>
</evidence>
<evidence type="ECO:0000313" key="6">
    <source>
        <dbReference type="Proteomes" id="UP000425960"/>
    </source>
</evidence>
<keyword evidence="1" id="KW-0479">Metal-binding</keyword>
<dbReference type="GO" id="GO:0046872">
    <property type="term" value="F:metal ion binding"/>
    <property type="evidence" value="ECO:0007669"/>
    <property type="project" value="UniProtKB-KW"/>
</dbReference>
<dbReference type="AlphaFoldDB" id="A0A5K7ZVL6"/>
<dbReference type="Pfam" id="PF04422">
    <property type="entry name" value="FrhB_FdhB_N"/>
    <property type="match status" value="1"/>
</dbReference>
<evidence type="ECO:0000256" key="1">
    <source>
        <dbReference type="ARBA" id="ARBA00022723"/>
    </source>
</evidence>
<dbReference type="GO" id="GO:0052592">
    <property type="term" value="F:oxidoreductase activity, acting on CH or CH2 groups, with an iron-sulfur protein as acceptor"/>
    <property type="evidence" value="ECO:0007669"/>
    <property type="project" value="TreeGrafter"/>
</dbReference>
<dbReference type="RefSeq" id="WP_155324196.1">
    <property type="nucleotide sequence ID" value="NZ_AP021876.1"/>
</dbReference>
<dbReference type="EMBL" id="AP021876">
    <property type="protein sequence ID" value="BBO84196.1"/>
    <property type="molecule type" value="Genomic_DNA"/>
</dbReference>
<proteinExistence type="predicted"/>
<dbReference type="InterPro" id="IPR007525">
    <property type="entry name" value="FrhB_FdhB_C"/>
</dbReference>
<dbReference type="Gene3D" id="3.30.70.20">
    <property type="match status" value="1"/>
</dbReference>
<sequence length="365" mass="39640">MTEKEPIGHSHVSSSVIDTGLCTGCGACVGLCPYLRTHRGSTVMLFDCDRDDGRCRRYCPRMETDWDDLQQALFDASEITPELGAFKGLYMTRATDPEIRSRAQHGGTVTALTCLALDEGLIDGWVVAMEDTPMQPRSTTAFSKADVLAAAGSKFANAPAVAEFNRVSAEGQGPLGVVATPCQAMALAKMRSHPADEDAARVARLKLTIGLFCGWTLDWRKLRELVLEAVKGENILSMDIPPSSHACMQVETDSGVIDIPIDQVNGCVRGCCDYCTDMTAEFADISIGSARSPEGWDVDRHWNQTIVRNKTGEQLMNLAKEKGILEFKDVPPENLAKLKSAAMGKKRNGQANLRRLLGEDNALAS</sequence>
<dbReference type="KEGG" id="dov:DSCO28_47620"/>
<evidence type="ECO:0000256" key="2">
    <source>
        <dbReference type="ARBA" id="ARBA00023004"/>
    </source>
</evidence>
<evidence type="ECO:0000259" key="4">
    <source>
        <dbReference type="PROSITE" id="PS51379"/>
    </source>
</evidence>
<dbReference type="SUPFAM" id="SSF54862">
    <property type="entry name" value="4Fe-4S ferredoxins"/>
    <property type="match status" value="1"/>
</dbReference>
<dbReference type="InterPro" id="IPR017900">
    <property type="entry name" value="4Fe4S_Fe_S_CS"/>
</dbReference>
<organism evidence="5 6">
    <name type="scientific">Desulfosarcina ovata subsp. sediminis</name>
    <dbReference type="NCBI Taxonomy" id="885957"/>
    <lineage>
        <taxon>Bacteria</taxon>
        <taxon>Pseudomonadati</taxon>
        <taxon>Thermodesulfobacteriota</taxon>
        <taxon>Desulfobacteria</taxon>
        <taxon>Desulfobacterales</taxon>
        <taxon>Desulfosarcinaceae</taxon>
        <taxon>Desulfosarcina</taxon>
    </lineage>
</organism>
<dbReference type="InterPro" id="IPR017896">
    <property type="entry name" value="4Fe4S_Fe-S-bd"/>
</dbReference>
<evidence type="ECO:0000256" key="3">
    <source>
        <dbReference type="ARBA" id="ARBA00023014"/>
    </source>
</evidence>
<dbReference type="PROSITE" id="PS51379">
    <property type="entry name" value="4FE4S_FER_2"/>
    <property type="match status" value="1"/>
</dbReference>
<dbReference type="Pfam" id="PF00037">
    <property type="entry name" value="Fer4"/>
    <property type="match status" value="1"/>
</dbReference>
<accession>A0A5K7ZVL6</accession>
<dbReference type="PANTHER" id="PTHR31332">
    <property type="entry name" value="7-HYDROXYMETHYL CHLOROPHYLL A REDUCTASE, CHLOROPLASTIC"/>
    <property type="match status" value="1"/>
</dbReference>
<dbReference type="GO" id="GO:0051536">
    <property type="term" value="F:iron-sulfur cluster binding"/>
    <property type="evidence" value="ECO:0007669"/>
    <property type="project" value="UniProtKB-KW"/>
</dbReference>
<keyword evidence="3" id="KW-0411">Iron-sulfur</keyword>
<protein>
    <submittedName>
        <fullName evidence="5">NADP oxidoreductase</fullName>
    </submittedName>
</protein>
<name>A0A5K7ZVL6_9BACT</name>
<dbReference type="InterPro" id="IPR007516">
    <property type="entry name" value="Co_F420_Hydgase/DH_bsu_N"/>
</dbReference>